<sequence length="97" mass="10474">MNPLFEAHENPALIDKLHHIKLLTSEREVLDLATNGSLSDITKSTLSMKLFGSIPTVVVTSPNLANVAVNESAFMDRDALSGLFIGVSIEMVLVPIN</sequence>
<dbReference type="Proteomes" id="UP001165121">
    <property type="component" value="Unassembled WGS sequence"/>
</dbReference>
<accession>A0A9W6TVU4</accession>
<dbReference type="AlphaFoldDB" id="A0A9W6TVU4"/>
<dbReference type="EMBL" id="BSXT01000202">
    <property type="protein sequence ID" value="GMF20625.1"/>
    <property type="molecule type" value="Genomic_DNA"/>
</dbReference>
<organism evidence="1 2">
    <name type="scientific">Phytophthora fragariaefolia</name>
    <dbReference type="NCBI Taxonomy" id="1490495"/>
    <lineage>
        <taxon>Eukaryota</taxon>
        <taxon>Sar</taxon>
        <taxon>Stramenopiles</taxon>
        <taxon>Oomycota</taxon>
        <taxon>Peronosporomycetes</taxon>
        <taxon>Peronosporales</taxon>
        <taxon>Peronosporaceae</taxon>
        <taxon>Phytophthora</taxon>
    </lineage>
</organism>
<evidence type="ECO:0000313" key="1">
    <source>
        <dbReference type="EMBL" id="GMF20625.1"/>
    </source>
</evidence>
<keyword evidence="2" id="KW-1185">Reference proteome</keyword>
<dbReference type="OrthoDB" id="93786at2759"/>
<comment type="caution">
    <text evidence="1">The sequence shown here is derived from an EMBL/GenBank/DDBJ whole genome shotgun (WGS) entry which is preliminary data.</text>
</comment>
<evidence type="ECO:0000313" key="2">
    <source>
        <dbReference type="Proteomes" id="UP001165121"/>
    </source>
</evidence>
<protein>
    <submittedName>
        <fullName evidence="1">Unnamed protein product</fullName>
    </submittedName>
</protein>
<proteinExistence type="predicted"/>
<reference evidence="1" key="1">
    <citation type="submission" date="2023-04" db="EMBL/GenBank/DDBJ databases">
        <title>Phytophthora fragariaefolia NBRC 109709.</title>
        <authorList>
            <person name="Ichikawa N."/>
            <person name="Sato H."/>
            <person name="Tonouchi N."/>
        </authorList>
    </citation>
    <scope>NUCLEOTIDE SEQUENCE</scope>
    <source>
        <strain evidence="1">NBRC 109709</strain>
    </source>
</reference>
<name>A0A9W6TVU4_9STRA</name>
<gene>
    <name evidence="1" type="ORF">Pfra01_000251800</name>
</gene>